<dbReference type="Pfam" id="PF04542">
    <property type="entry name" value="Sigma70_r2"/>
    <property type="match status" value="1"/>
</dbReference>
<dbReference type="InterPro" id="IPR039425">
    <property type="entry name" value="RNA_pol_sigma-70-like"/>
</dbReference>
<dbReference type="InterPro" id="IPR014284">
    <property type="entry name" value="RNA_pol_sigma-70_dom"/>
</dbReference>
<organism evidence="7 8">
    <name type="scientific">Pedobacter paludis</name>
    <dbReference type="NCBI Taxonomy" id="2203212"/>
    <lineage>
        <taxon>Bacteria</taxon>
        <taxon>Pseudomonadati</taxon>
        <taxon>Bacteroidota</taxon>
        <taxon>Sphingobacteriia</taxon>
        <taxon>Sphingobacteriales</taxon>
        <taxon>Sphingobacteriaceae</taxon>
        <taxon>Pedobacter</taxon>
    </lineage>
</organism>
<dbReference type="Proteomes" id="UP000245391">
    <property type="component" value="Unassembled WGS sequence"/>
</dbReference>
<evidence type="ECO:0000256" key="4">
    <source>
        <dbReference type="ARBA" id="ARBA00023163"/>
    </source>
</evidence>
<comment type="similarity">
    <text evidence="1">Belongs to the sigma-70 factor family. ECF subfamily.</text>
</comment>
<dbReference type="Gene3D" id="1.10.1740.10">
    <property type="match status" value="1"/>
</dbReference>
<dbReference type="OrthoDB" id="659948at2"/>
<evidence type="ECO:0000259" key="6">
    <source>
        <dbReference type="Pfam" id="PF08281"/>
    </source>
</evidence>
<evidence type="ECO:0000256" key="3">
    <source>
        <dbReference type="ARBA" id="ARBA00023082"/>
    </source>
</evidence>
<gene>
    <name evidence="7" type="ORF">DF947_01950</name>
</gene>
<accession>A0A317F2S0</accession>
<dbReference type="InterPro" id="IPR013324">
    <property type="entry name" value="RNA_pol_sigma_r3/r4-like"/>
</dbReference>
<dbReference type="GO" id="GO:0016987">
    <property type="term" value="F:sigma factor activity"/>
    <property type="evidence" value="ECO:0007669"/>
    <property type="project" value="UniProtKB-KW"/>
</dbReference>
<dbReference type="InterPro" id="IPR013325">
    <property type="entry name" value="RNA_pol_sigma_r2"/>
</dbReference>
<dbReference type="NCBIfam" id="TIGR02937">
    <property type="entry name" value="sigma70-ECF"/>
    <property type="match status" value="1"/>
</dbReference>
<dbReference type="PANTHER" id="PTHR43133:SF46">
    <property type="entry name" value="RNA POLYMERASE SIGMA-70 FACTOR ECF SUBFAMILY"/>
    <property type="match status" value="1"/>
</dbReference>
<feature type="domain" description="RNA polymerase sigma factor 70 region 4 type 2" evidence="6">
    <location>
        <begin position="123"/>
        <end position="173"/>
    </location>
</feature>
<keyword evidence="2" id="KW-0805">Transcription regulation</keyword>
<evidence type="ECO:0000313" key="8">
    <source>
        <dbReference type="Proteomes" id="UP000245391"/>
    </source>
</evidence>
<feature type="domain" description="RNA polymerase sigma-70 region 2" evidence="5">
    <location>
        <begin position="25"/>
        <end position="88"/>
    </location>
</feature>
<keyword evidence="8" id="KW-1185">Reference proteome</keyword>
<dbReference type="RefSeq" id="WP_109927997.1">
    <property type="nucleotide sequence ID" value="NZ_QGNY01000001.1"/>
</dbReference>
<reference evidence="8" key="1">
    <citation type="submission" date="2018-05" db="EMBL/GenBank/DDBJ databases">
        <title>Pedobacter paludis sp. nov., isolated from wetland soil.</title>
        <authorList>
            <person name="Zhang Y."/>
        </authorList>
    </citation>
    <scope>NUCLEOTIDE SEQUENCE [LARGE SCALE GENOMIC DNA]</scope>
    <source>
        <strain evidence="8">R-8</strain>
    </source>
</reference>
<dbReference type="Gene3D" id="1.10.10.10">
    <property type="entry name" value="Winged helix-like DNA-binding domain superfamily/Winged helix DNA-binding domain"/>
    <property type="match status" value="1"/>
</dbReference>
<keyword evidence="3" id="KW-0731">Sigma factor</keyword>
<dbReference type="GO" id="GO:0003677">
    <property type="term" value="F:DNA binding"/>
    <property type="evidence" value="ECO:0007669"/>
    <property type="project" value="InterPro"/>
</dbReference>
<keyword evidence="4" id="KW-0804">Transcription</keyword>
<sequence>MNNKLEHEFFRLIKSDKHKAIQMVFEAYWNPLFKHAIKSVHCKCLAQDLVQDTFISLWDNLEILNFNKSVLAYLYAILKNKTLKFYEKDEVRSRYAISMASFGIASDSNTQNIIIEKELTLIINAEIEKMPKRMKEIYMLKKEDDLSIKQIASGLSLSEQTIKNQLQMAYQRLRTKIV</sequence>
<evidence type="ECO:0000256" key="1">
    <source>
        <dbReference type="ARBA" id="ARBA00010641"/>
    </source>
</evidence>
<name>A0A317F2S0_9SPHI</name>
<protein>
    <recommendedName>
        <fullName evidence="9">RNA polymerase subunit sigma-70</fullName>
    </recommendedName>
</protein>
<dbReference type="PANTHER" id="PTHR43133">
    <property type="entry name" value="RNA POLYMERASE ECF-TYPE SIGMA FACTO"/>
    <property type="match status" value="1"/>
</dbReference>
<dbReference type="EMBL" id="QGNY01000001">
    <property type="protein sequence ID" value="PWS33411.1"/>
    <property type="molecule type" value="Genomic_DNA"/>
</dbReference>
<dbReference type="InterPro" id="IPR036388">
    <property type="entry name" value="WH-like_DNA-bd_sf"/>
</dbReference>
<dbReference type="InterPro" id="IPR007627">
    <property type="entry name" value="RNA_pol_sigma70_r2"/>
</dbReference>
<evidence type="ECO:0008006" key="9">
    <source>
        <dbReference type="Google" id="ProtNLM"/>
    </source>
</evidence>
<evidence type="ECO:0000256" key="2">
    <source>
        <dbReference type="ARBA" id="ARBA00023015"/>
    </source>
</evidence>
<dbReference type="GO" id="GO:0006352">
    <property type="term" value="P:DNA-templated transcription initiation"/>
    <property type="evidence" value="ECO:0007669"/>
    <property type="project" value="InterPro"/>
</dbReference>
<dbReference type="Pfam" id="PF08281">
    <property type="entry name" value="Sigma70_r4_2"/>
    <property type="match status" value="1"/>
</dbReference>
<evidence type="ECO:0000259" key="5">
    <source>
        <dbReference type="Pfam" id="PF04542"/>
    </source>
</evidence>
<dbReference type="AlphaFoldDB" id="A0A317F2S0"/>
<dbReference type="SUPFAM" id="SSF88659">
    <property type="entry name" value="Sigma3 and sigma4 domains of RNA polymerase sigma factors"/>
    <property type="match status" value="1"/>
</dbReference>
<dbReference type="SUPFAM" id="SSF88946">
    <property type="entry name" value="Sigma2 domain of RNA polymerase sigma factors"/>
    <property type="match status" value="1"/>
</dbReference>
<proteinExistence type="inferred from homology"/>
<dbReference type="InterPro" id="IPR013249">
    <property type="entry name" value="RNA_pol_sigma70_r4_t2"/>
</dbReference>
<comment type="caution">
    <text evidence="7">The sequence shown here is derived from an EMBL/GenBank/DDBJ whole genome shotgun (WGS) entry which is preliminary data.</text>
</comment>
<evidence type="ECO:0000313" key="7">
    <source>
        <dbReference type="EMBL" id="PWS33411.1"/>
    </source>
</evidence>